<dbReference type="InterPro" id="IPR012550">
    <property type="entry name" value="DUF1706"/>
</dbReference>
<accession>A0A0K0Y7B7</accession>
<dbReference type="Pfam" id="PF08020">
    <property type="entry name" value="DUF1706"/>
    <property type="match status" value="1"/>
</dbReference>
<dbReference type="AlphaFoldDB" id="A0A0K0Y7B7"/>
<dbReference type="STRING" id="1458307.OSB_23280"/>
<dbReference type="EMBL" id="CP012160">
    <property type="protein sequence ID" value="AKS46864.1"/>
    <property type="molecule type" value="Genomic_DNA"/>
</dbReference>
<dbReference type="PANTHER" id="PTHR40658:SF4">
    <property type="entry name" value="HYPOTHETICAL CYTOSOLIC PROTEIN"/>
    <property type="match status" value="1"/>
</dbReference>
<dbReference type="RefSeq" id="WP_049835132.1">
    <property type="nucleotide sequence ID" value="NZ_CP012160.1"/>
</dbReference>
<sequence>MPAATTKIDLQAVTQKEFIKLQALIVDIPESDAMRKREDDTSIKDVIAHRAHWITLFLGWYRDGQDGREVFFPAKGYKWNDLKTYNAKLRLDQAELGWEEARLQLEQGQFDLMQFIGGKSDTQLYGGPMKGANNAWTTGRWAEAAGASHYRSAAKWVRACLRTA</sequence>
<dbReference type="InterPro" id="IPR034660">
    <property type="entry name" value="DinB/YfiT-like"/>
</dbReference>
<dbReference type="OrthoDB" id="5347938at2"/>
<keyword evidence="2" id="KW-1185">Reference proteome</keyword>
<evidence type="ECO:0000313" key="2">
    <source>
        <dbReference type="Proteomes" id="UP000067444"/>
    </source>
</evidence>
<name>A0A0K0Y7B7_9RHOB</name>
<reference evidence="1 2" key="1">
    <citation type="journal article" date="2015" name="Genome Announc.">
        <title>Closed Genome Sequence of Octadecabacter temperatus SB1, the First Mesophilic Species of the Genus Octadecabacter.</title>
        <authorList>
            <person name="Voget S."/>
            <person name="Billerbeck S."/>
            <person name="Simon M."/>
            <person name="Daniel R."/>
        </authorList>
    </citation>
    <scope>NUCLEOTIDE SEQUENCE [LARGE SCALE GENOMIC DNA]</scope>
    <source>
        <strain evidence="1 2">SB1</strain>
    </source>
</reference>
<dbReference type="KEGG" id="otm:OSB_23280"/>
<gene>
    <name evidence="1" type="ORF">OSB_23280</name>
</gene>
<dbReference type="Gene3D" id="1.20.120.450">
    <property type="entry name" value="dinb family like domain"/>
    <property type="match status" value="1"/>
</dbReference>
<proteinExistence type="predicted"/>
<organism evidence="1 2">
    <name type="scientific">Octadecabacter temperatus</name>
    <dbReference type="NCBI Taxonomy" id="1458307"/>
    <lineage>
        <taxon>Bacteria</taxon>
        <taxon>Pseudomonadati</taxon>
        <taxon>Pseudomonadota</taxon>
        <taxon>Alphaproteobacteria</taxon>
        <taxon>Rhodobacterales</taxon>
        <taxon>Roseobacteraceae</taxon>
        <taxon>Octadecabacter</taxon>
    </lineage>
</organism>
<evidence type="ECO:0000313" key="1">
    <source>
        <dbReference type="EMBL" id="AKS46864.1"/>
    </source>
</evidence>
<protein>
    <submittedName>
        <fullName evidence="1">Uncharacterized protein</fullName>
    </submittedName>
</protein>
<dbReference type="Proteomes" id="UP000067444">
    <property type="component" value="Chromosome"/>
</dbReference>
<dbReference type="PANTHER" id="PTHR40658">
    <property type="match status" value="1"/>
</dbReference>